<sequence>MAAGGLASPDSVLPGGCLSPLIGVYEGTKHASEEEGAPSRTNREQSREALPKNLIAAFSRYRTSKDVKGRGSGDLLSRSLVHAGERDGVVYERRRSTE</sequence>
<gene>
    <name evidence="2" type="primary">P0534A03.113</name>
</gene>
<dbReference type="AlphaFoldDB" id="Q69UL8"/>
<accession>Q69UL8</accession>
<reference evidence="3" key="1">
    <citation type="journal article" date="2005" name="Nature">
        <title>The map-based sequence of the rice genome.</title>
        <authorList>
            <consortium name="International rice genome sequencing project (IRGSP)"/>
            <person name="Matsumoto T."/>
            <person name="Wu J."/>
            <person name="Kanamori H."/>
            <person name="Katayose Y."/>
            <person name="Fujisawa M."/>
            <person name="Namiki N."/>
            <person name="Mizuno H."/>
            <person name="Yamamoto K."/>
            <person name="Antonio B.A."/>
            <person name="Baba T."/>
            <person name="Sakata K."/>
            <person name="Nagamura Y."/>
            <person name="Aoki H."/>
            <person name="Arikawa K."/>
            <person name="Arita K."/>
            <person name="Bito T."/>
            <person name="Chiden Y."/>
            <person name="Fujitsuka N."/>
            <person name="Fukunaka R."/>
            <person name="Hamada M."/>
            <person name="Harada C."/>
            <person name="Hayashi A."/>
            <person name="Hijishita S."/>
            <person name="Honda M."/>
            <person name="Hosokawa S."/>
            <person name="Ichikawa Y."/>
            <person name="Idonuma A."/>
            <person name="Iijima M."/>
            <person name="Ikeda M."/>
            <person name="Ikeno M."/>
            <person name="Ito K."/>
            <person name="Ito S."/>
            <person name="Ito T."/>
            <person name="Ito Y."/>
            <person name="Ito Y."/>
            <person name="Iwabuchi A."/>
            <person name="Kamiya K."/>
            <person name="Karasawa W."/>
            <person name="Kurita K."/>
            <person name="Katagiri S."/>
            <person name="Kikuta A."/>
            <person name="Kobayashi H."/>
            <person name="Kobayashi N."/>
            <person name="Machita K."/>
            <person name="Maehara T."/>
            <person name="Masukawa M."/>
            <person name="Mizubayashi T."/>
            <person name="Mukai Y."/>
            <person name="Nagasaki H."/>
            <person name="Nagata Y."/>
            <person name="Naito S."/>
            <person name="Nakashima M."/>
            <person name="Nakama Y."/>
            <person name="Nakamichi Y."/>
            <person name="Nakamura M."/>
            <person name="Meguro A."/>
            <person name="Negishi M."/>
            <person name="Ohta I."/>
            <person name="Ohta T."/>
            <person name="Okamoto M."/>
            <person name="Ono N."/>
            <person name="Saji S."/>
            <person name="Sakaguchi M."/>
            <person name="Sakai K."/>
            <person name="Shibata M."/>
            <person name="Shimokawa T."/>
            <person name="Song J."/>
            <person name="Takazaki Y."/>
            <person name="Terasawa K."/>
            <person name="Tsugane M."/>
            <person name="Tsuji K."/>
            <person name="Ueda S."/>
            <person name="Waki K."/>
            <person name="Yamagata H."/>
            <person name="Yamamoto M."/>
            <person name="Yamamoto S."/>
            <person name="Yamane H."/>
            <person name="Yoshiki S."/>
            <person name="Yoshihara R."/>
            <person name="Yukawa K."/>
            <person name="Zhong H."/>
            <person name="Yano M."/>
            <person name="Yuan Q."/>
            <person name="Ouyang S."/>
            <person name="Liu J."/>
            <person name="Jones K.M."/>
            <person name="Gansberger K."/>
            <person name="Moffat K."/>
            <person name="Hill J."/>
            <person name="Bera J."/>
            <person name="Fadrosh D."/>
            <person name="Jin S."/>
            <person name="Johri S."/>
            <person name="Kim M."/>
            <person name="Overton L."/>
            <person name="Reardon M."/>
            <person name="Tsitrin T."/>
            <person name="Vuong H."/>
            <person name="Weaver B."/>
            <person name="Ciecko A."/>
            <person name="Tallon L."/>
            <person name="Jackson J."/>
            <person name="Pai G."/>
            <person name="Aken S.V."/>
            <person name="Utterback T."/>
            <person name="Reidmuller S."/>
            <person name="Feldblyum T."/>
            <person name="Hsiao J."/>
            <person name="Zismann V."/>
            <person name="Iobst S."/>
            <person name="de Vazeille A.R."/>
            <person name="Buell C.R."/>
            <person name="Ying K."/>
            <person name="Li Y."/>
            <person name="Lu T."/>
            <person name="Huang Y."/>
            <person name="Zhao Q."/>
            <person name="Feng Q."/>
            <person name="Zhang L."/>
            <person name="Zhu J."/>
            <person name="Weng Q."/>
            <person name="Mu J."/>
            <person name="Lu Y."/>
            <person name="Fan D."/>
            <person name="Liu Y."/>
            <person name="Guan J."/>
            <person name="Zhang Y."/>
            <person name="Yu S."/>
            <person name="Liu X."/>
            <person name="Zhang Y."/>
            <person name="Hong G."/>
            <person name="Han B."/>
            <person name="Choisne N."/>
            <person name="Demange N."/>
            <person name="Orjeda G."/>
            <person name="Samain S."/>
            <person name="Cattolico L."/>
            <person name="Pelletier E."/>
            <person name="Couloux A."/>
            <person name="Segurens B."/>
            <person name="Wincker P."/>
            <person name="D'Hont A."/>
            <person name="Scarpelli C."/>
            <person name="Weissenbach J."/>
            <person name="Salanoubat M."/>
            <person name="Quetier F."/>
            <person name="Yu Y."/>
            <person name="Kim H.R."/>
            <person name="Rambo T."/>
            <person name="Currie J."/>
            <person name="Collura K."/>
            <person name="Luo M."/>
            <person name="Yang T."/>
            <person name="Ammiraju J.S.S."/>
            <person name="Engler F."/>
            <person name="Soderlund C."/>
            <person name="Wing R.A."/>
            <person name="Palmer L.E."/>
            <person name="de la Bastide M."/>
            <person name="Spiegel L."/>
            <person name="Nascimento L."/>
            <person name="Zutavern T."/>
            <person name="O'Shaughnessy A."/>
            <person name="Dike S."/>
            <person name="Dedhia N."/>
            <person name="Preston R."/>
            <person name="Balija V."/>
            <person name="McCombie W.R."/>
            <person name="Chow T."/>
            <person name="Chen H."/>
            <person name="Chung M."/>
            <person name="Chen C."/>
            <person name="Shaw J."/>
            <person name="Wu H."/>
            <person name="Hsiao K."/>
            <person name="Chao Y."/>
            <person name="Chu M."/>
            <person name="Cheng C."/>
            <person name="Hour A."/>
            <person name="Lee P."/>
            <person name="Lin S."/>
            <person name="Lin Y."/>
            <person name="Liou J."/>
            <person name="Liu S."/>
            <person name="Hsing Y."/>
            <person name="Raghuvanshi S."/>
            <person name="Mohanty A."/>
            <person name="Bharti A.K."/>
            <person name="Gaur A."/>
            <person name="Gupta V."/>
            <person name="Kumar D."/>
            <person name="Ravi V."/>
            <person name="Vij S."/>
            <person name="Kapur A."/>
            <person name="Khurana P."/>
            <person name="Khurana P."/>
            <person name="Khurana J.P."/>
            <person name="Tyagi A.K."/>
            <person name="Gaikwad K."/>
            <person name="Singh A."/>
            <person name="Dalal V."/>
            <person name="Srivastava S."/>
            <person name="Dixit A."/>
            <person name="Pal A.K."/>
            <person name="Ghazi I.A."/>
            <person name="Yadav M."/>
            <person name="Pandit A."/>
            <person name="Bhargava A."/>
            <person name="Sureshbabu K."/>
            <person name="Batra K."/>
            <person name="Sharma T.R."/>
            <person name="Mohapatra T."/>
            <person name="Singh N.K."/>
            <person name="Messing J."/>
            <person name="Nelson A.B."/>
            <person name="Fuks G."/>
            <person name="Kavchok S."/>
            <person name="Keizer G."/>
            <person name="Linton E."/>
            <person name="Llaca V."/>
            <person name="Song R."/>
            <person name="Tanyolac B."/>
            <person name="Young S."/>
            <person name="Ho-Il K."/>
            <person name="Hahn J.H."/>
            <person name="Sangsakoo G."/>
            <person name="Vanavichit A."/>
            <person name="de Mattos Luiz.A.T."/>
            <person name="Zimmer P.D."/>
            <person name="Malone G."/>
            <person name="Dellagostin O."/>
            <person name="de Oliveira A.C."/>
            <person name="Bevan M."/>
            <person name="Bancroft I."/>
            <person name="Minx P."/>
            <person name="Cordum H."/>
            <person name="Wilson R."/>
            <person name="Cheng Z."/>
            <person name="Jin W."/>
            <person name="Jiang J."/>
            <person name="Leong S.A."/>
            <person name="Iwama H."/>
            <person name="Gojobori T."/>
            <person name="Itoh T."/>
            <person name="Niimura Y."/>
            <person name="Fujii Y."/>
            <person name="Habara T."/>
            <person name="Sakai H."/>
            <person name="Sato Y."/>
            <person name="Wilson G."/>
            <person name="Kumar K."/>
            <person name="McCouch S."/>
            <person name="Juretic N."/>
            <person name="Hoen D."/>
            <person name="Wright S."/>
            <person name="Bruskiewich R."/>
            <person name="Bureau T."/>
            <person name="Miyao A."/>
            <person name="Hirochika H."/>
            <person name="Nishikawa T."/>
            <person name="Kadowaki K."/>
            <person name="Sugiura M."/>
            <person name="Burr B."/>
            <person name="Sasaki T."/>
        </authorList>
    </citation>
    <scope>NUCLEOTIDE SEQUENCE [LARGE SCALE GENOMIC DNA]</scope>
    <source>
        <strain evidence="3">cv. Nipponbare</strain>
    </source>
</reference>
<name>Q69UL8_ORYSJ</name>
<dbReference type="Proteomes" id="UP000000763">
    <property type="component" value="Chromosome 7"/>
</dbReference>
<evidence type="ECO:0000256" key="1">
    <source>
        <dbReference type="SAM" id="MobiDB-lite"/>
    </source>
</evidence>
<evidence type="ECO:0000313" key="2">
    <source>
        <dbReference type="EMBL" id="BAD30702.1"/>
    </source>
</evidence>
<feature type="region of interest" description="Disordered" evidence="1">
    <location>
        <begin position="28"/>
        <end position="49"/>
    </location>
</feature>
<organism evidence="2 3">
    <name type="scientific">Oryza sativa subsp. japonica</name>
    <name type="common">Rice</name>
    <dbReference type="NCBI Taxonomy" id="39947"/>
    <lineage>
        <taxon>Eukaryota</taxon>
        <taxon>Viridiplantae</taxon>
        <taxon>Streptophyta</taxon>
        <taxon>Embryophyta</taxon>
        <taxon>Tracheophyta</taxon>
        <taxon>Spermatophyta</taxon>
        <taxon>Magnoliopsida</taxon>
        <taxon>Liliopsida</taxon>
        <taxon>Poales</taxon>
        <taxon>Poaceae</taxon>
        <taxon>BOP clade</taxon>
        <taxon>Oryzoideae</taxon>
        <taxon>Oryzeae</taxon>
        <taxon>Oryzinae</taxon>
        <taxon>Oryza</taxon>
        <taxon>Oryza sativa</taxon>
    </lineage>
</organism>
<dbReference type="EMBL" id="AP004401">
    <property type="protein sequence ID" value="BAD30702.1"/>
    <property type="molecule type" value="Genomic_DNA"/>
</dbReference>
<evidence type="ECO:0000313" key="3">
    <source>
        <dbReference type="Proteomes" id="UP000000763"/>
    </source>
</evidence>
<protein>
    <submittedName>
        <fullName evidence="2">Uncharacterized protein</fullName>
    </submittedName>
</protein>
<reference evidence="3" key="2">
    <citation type="journal article" date="2008" name="Nucleic Acids Res.">
        <title>The rice annotation project database (RAP-DB): 2008 update.</title>
        <authorList>
            <consortium name="The rice annotation project (RAP)"/>
        </authorList>
    </citation>
    <scope>GENOME REANNOTATION</scope>
    <source>
        <strain evidence="3">cv. Nipponbare</strain>
    </source>
</reference>
<proteinExistence type="predicted"/>